<name>A0A1X0SFG5_RHIZD</name>
<keyword evidence="1" id="KW-0812">Transmembrane</keyword>
<protein>
    <submittedName>
        <fullName evidence="2">Uncharacterized protein</fullName>
    </submittedName>
</protein>
<accession>A0A1X0SFG5</accession>
<reference evidence="2 3" key="1">
    <citation type="journal article" date="2016" name="Proc. Natl. Acad. Sci. U.S.A.">
        <title>Lipid metabolic changes in an early divergent fungus govern the establishment of a mutualistic symbiosis with endobacteria.</title>
        <authorList>
            <person name="Lastovetsky O.A."/>
            <person name="Gaspar M.L."/>
            <person name="Mondo S.J."/>
            <person name="LaButti K.M."/>
            <person name="Sandor L."/>
            <person name="Grigoriev I.V."/>
            <person name="Henry S.A."/>
            <person name="Pawlowska T.E."/>
        </authorList>
    </citation>
    <scope>NUCLEOTIDE SEQUENCE [LARGE SCALE GENOMIC DNA]</scope>
    <source>
        <strain evidence="2 3">ATCC 11559</strain>
    </source>
</reference>
<keyword evidence="1" id="KW-0472">Membrane</keyword>
<gene>
    <name evidence="2" type="ORF">BCV71DRAFT_98182</name>
</gene>
<evidence type="ECO:0000256" key="1">
    <source>
        <dbReference type="SAM" id="Phobius"/>
    </source>
</evidence>
<proteinExistence type="predicted"/>
<feature type="transmembrane region" description="Helical" evidence="1">
    <location>
        <begin position="79"/>
        <end position="97"/>
    </location>
</feature>
<keyword evidence="1" id="KW-1133">Transmembrane helix</keyword>
<evidence type="ECO:0000313" key="2">
    <source>
        <dbReference type="EMBL" id="ORE22901.1"/>
    </source>
</evidence>
<feature type="transmembrane region" description="Helical" evidence="1">
    <location>
        <begin position="33"/>
        <end position="59"/>
    </location>
</feature>
<dbReference type="EMBL" id="KV921262">
    <property type="protein sequence ID" value="ORE22901.1"/>
    <property type="molecule type" value="Genomic_DNA"/>
</dbReference>
<dbReference type="AlphaFoldDB" id="A0A1X0SFG5"/>
<organism evidence="2 3">
    <name type="scientific">Rhizopus microsporus</name>
    <dbReference type="NCBI Taxonomy" id="58291"/>
    <lineage>
        <taxon>Eukaryota</taxon>
        <taxon>Fungi</taxon>
        <taxon>Fungi incertae sedis</taxon>
        <taxon>Mucoromycota</taxon>
        <taxon>Mucoromycotina</taxon>
        <taxon>Mucoromycetes</taxon>
        <taxon>Mucorales</taxon>
        <taxon>Mucorineae</taxon>
        <taxon>Rhizopodaceae</taxon>
        <taxon>Rhizopus</taxon>
    </lineage>
</organism>
<evidence type="ECO:0000313" key="3">
    <source>
        <dbReference type="Proteomes" id="UP000242381"/>
    </source>
</evidence>
<dbReference type="Proteomes" id="UP000242381">
    <property type="component" value="Unassembled WGS sequence"/>
</dbReference>
<feature type="transmembrane region" description="Helical" evidence="1">
    <location>
        <begin position="6"/>
        <end position="26"/>
    </location>
</feature>
<sequence>MYLISYPPFFLLSFYIYMYSLVTTTITTISTLLLIIITIAAIVILSPFIYTYISLLLYIHYTYTHTHTHTSFKKYYSSLLSFVMLIVIKNLCLYLFIHVSEFGNNKSDLTSSCIKALFL</sequence>